<evidence type="ECO:0000313" key="2">
    <source>
        <dbReference type="EMBL" id="GAO46254.1"/>
    </source>
</evidence>
<reference evidence="2 3" key="2">
    <citation type="journal article" date="2014" name="J. Gen. Appl. Microbiol.">
        <title>The early diverging ascomycetous budding yeast Saitoella complicata has three histone deacetylases belonging to the Clr6, Hos2, and Rpd3 lineages.</title>
        <authorList>
            <person name="Nishida H."/>
            <person name="Matsumoto T."/>
            <person name="Kondo S."/>
            <person name="Hamamoto M."/>
            <person name="Yoshikawa H."/>
        </authorList>
    </citation>
    <scope>NUCLEOTIDE SEQUENCE [LARGE SCALE GENOMIC DNA]</scope>
    <source>
        <strain evidence="2 3">NRRL Y-17804</strain>
    </source>
</reference>
<proteinExistence type="predicted"/>
<dbReference type="Proteomes" id="UP000033140">
    <property type="component" value="Unassembled WGS sequence"/>
</dbReference>
<feature type="region of interest" description="Disordered" evidence="1">
    <location>
        <begin position="96"/>
        <end position="156"/>
    </location>
</feature>
<evidence type="ECO:0000256" key="1">
    <source>
        <dbReference type="SAM" id="MobiDB-lite"/>
    </source>
</evidence>
<gene>
    <name evidence="2" type="ORF">G7K_0489-t1</name>
</gene>
<keyword evidence="3" id="KW-1185">Reference proteome</keyword>
<reference evidence="2 3" key="3">
    <citation type="journal article" date="2015" name="Genome Announc.">
        <title>Draft Genome Sequence of the Archiascomycetous Yeast Saitoella complicata.</title>
        <authorList>
            <person name="Yamauchi K."/>
            <person name="Kondo S."/>
            <person name="Hamamoto M."/>
            <person name="Takahashi Y."/>
            <person name="Ogura Y."/>
            <person name="Hayashi T."/>
            <person name="Nishida H."/>
        </authorList>
    </citation>
    <scope>NUCLEOTIDE SEQUENCE [LARGE SCALE GENOMIC DNA]</scope>
    <source>
        <strain evidence="2 3">NRRL Y-17804</strain>
    </source>
</reference>
<protein>
    <submittedName>
        <fullName evidence="2">Uncharacterized protein</fullName>
    </submittedName>
</protein>
<feature type="compositionally biased region" description="Basic residues" evidence="1">
    <location>
        <begin position="138"/>
        <end position="147"/>
    </location>
</feature>
<dbReference type="EMBL" id="BACD03000003">
    <property type="protein sequence ID" value="GAO46254.1"/>
    <property type="molecule type" value="Genomic_DNA"/>
</dbReference>
<reference evidence="2 3" key="1">
    <citation type="journal article" date="2011" name="J. Gen. Appl. Microbiol.">
        <title>Draft genome sequencing of the enigmatic yeast Saitoella complicata.</title>
        <authorList>
            <person name="Nishida H."/>
            <person name="Hamamoto M."/>
            <person name="Sugiyama J."/>
        </authorList>
    </citation>
    <scope>NUCLEOTIDE SEQUENCE [LARGE SCALE GENOMIC DNA]</scope>
    <source>
        <strain evidence="2 3">NRRL Y-17804</strain>
    </source>
</reference>
<dbReference type="AlphaFoldDB" id="A0A0E9N8W0"/>
<comment type="caution">
    <text evidence="2">The sequence shown here is derived from an EMBL/GenBank/DDBJ whole genome shotgun (WGS) entry which is preliminary data.</text>
</comment>
<name>A0A0E9N8W0_SAICN</name>
<organism evidence="2 3">
    <name type="scientific">Saitoella complicata (strain BCRC 22490 / CBS 7301 / JCM 7358 / NBRC 10748 / NRRL Y-17804)</name>
    <dbReference type="NCBI Taxonomy" id="698492"/>
    <lineage>
        <taxon>Eukaryota</taxon>
        <taxon>Fungi</taxon>
        <taxon>Dikarya</taxon>
        <taxon>Ascomycota</taxon>
        <taxon>Taphrinomycotina</taxon>
        <taxon>Taphrinomycotina incertae sedis</taxon>
        <taxon>Saitoella</taxon>
    </lineage>
</organism>
<evidence type="ECO:0000313" key="3">
    <source>
        <dbReference type="Proteomes" id="UP000033140"/>
    </source>
</evidence>
<accession>A0A0E9N8W0</accession>
<sequence length="156" mass="17637">MIECIPRHPNNRCSALTLTRAALQQKSYSETLVYSFLLATLTLADMSSRYNWSAENERRLLLLCLKHSKSTDISAVAEELGDGLTRNAVYLKLSKMKKATGMSEEKNTINGSPNHTTRKRSKVVSPEENDEEGEKKPVPKKTSRKVKHEADKEEEE</sequence>